<dbReference type="AlphaFoldDB" id="A0A1L7LIJ3"/>
<reference evidence="1 2" key="1">
    <citation type="journal article" date="2016" name="Microbiol. Immunol.">
        <title>Complete genome sequence of Streptococcus troglodytae TKU31 isolated from the oral cavity of a chimpanzee (Pan troglodytes).</title>
        <authorList>
            <person name="Okamoto M."/>
            <person name="Naito M."/>
            <person name="Miyanohara M."/>
            <person name="Imai S."/>
            <person name="Nomura Y."/>
            <person name="Saito W."/>
            <person name="Momoi Y."/>
            <person name="Takada K."/>
            <person name="Miyabe-Nishiwaki T."/>
            <person name="Tomonaga M."/>
            <person name="Hanada N."/>
        </authorList>
    </citation>
    <scope>NUCLEOTIDE SEQUENCE [LARGE SCALE GENOMIC DNA]</scope>
    <source>
        <strain evidence="2">TKU 31</strain>
    </source>
</reference>
<dbReference type="KEGG" id="strg:SRT_07740"/>
<name>A0A1L7LIJ3_9STRE</name>
<sequence>MEKSFFNHTWTYLIPPPVYVAEGVRTGSYNRYSSAQKEDFFLSKSISYVDFALAVVDAVREEWQGVYLIAEKE</sequence>
<gene>
    <name evidence="1" type="ORF">SRT_07740</name>
</gene>
<protein>
    <submittedName>
        <fullName evidence="1">Uncharacterized protein</fullName>
    </submittedName>
</protein>
<accession>A0A1L7LIJ3</accession>
<keyword evidence="2" id="KW-1185">Reference proteome</keyword>
<dbReference type="Proteomes" id="UP000217758">
    <property type="component" value="Chromosome"/>
</dbReference>
<evidence type="ECO:0000313" key="2">
    <source>
        <dbReference type="Proteomes" id="UP000217758"/>
    </source>
</evidence>
<evidence type="ECO:0000313" key="1">
    <source>
        <dbReference type="EMBL" id="BAQ24035.1"/>
    </source>
</evidence>
<dbReference type="EMBL" id="AP014612">
    <property type="protein sequence ID" value="BAQ24035.1"/>
    <property type="molecule type" value="Genomic_DNA"/>
</dbReference>
<proteinExistence type="predicted"/>
<organism evidence="1 2">
    <name type="scientific">Streptococcus troglodytae</name>
    <dbReference type="NCBI Taxonomy" id="1111760"/>
    <lineage>
        <taxon>Bacteria</taxon>
        <taxon>Bacillati</taxon>
        <taxon>Bacillota</taxon>
        <taxon>Bacilli</taxon>
        <taxon>Lactobacillales</taxon>
        <taxon>Streptococcaceae</taxon>
        <taxon>Streptococcus</taxon>
    </lineage>
</organism>